<dbReference type="EMBL" id="JAOPGA020001054">
    <property type="protein sequence ID" value="KAL0484588.1"/>
    <property type="molecule type" value="Genomic_DNA"/>
</dbReference>
<evidence type="ECO:0000313" key="3">
    <source>
        <dbReference type="EMBL" id="KAL0484588.1"/>
    </source>
</evidence>
<dbReference type="Gene3D" id="3.90.25.10">
    <property type="entry name" value="UDP-galactose 4-epimerase, domain 1"/>
    <property type="match status" value="1"/>
</dbReference>
<evidence type="ECO:0000313" key="4">
    <source>
        <dbReference type="Proteomes" id="UP001431209"/>
    </source>
</evidence>
<reference evidence="3 4" key="1">
    <citation type="submission" date="2024-03" db="EMBL/GenBank/DDBJ databases">
        <title>The Acrasis kona genome and developmental transcriptomes reveal deep origins of eukaryotic multicellular pathways.</title>
        <authorList>
            <person name="Sheikh S."/>
            <person name="Fu C.-J."/>
            <person name="Brown M.W."/>
            <person name="Baldauf S.L."/>
        </authorList>
    </citation>
    <scope>NUCLEOTIDE SEQUENCE [LARGE SCALE GENOMIC DNA]</scope>
    <source>
        <strain evidence="3 4">ATCC MYA-3509</strain>
    </source>
</reference>
<dbReference type="Gene3D" id="3.40.50.720">
    <property type="entry name" value="NAD(P)-binding Rossmann-like Domain"/>
    <property type="match status" value="1"/>
</dbReference>
<comment type="caution">
    <text evidence="3">The sequence shown here is derived from an EMBL/GenBank/DDBJ whole genome shotgun (WGS) entry which is preliminary data.</text>
</comment>
<dbReference type="InterPro" id="IPR036291">
    <property type="entry name" value="NAD(P)-bd_dom_sf"/>
</dbReference>
<proteinExistence type="inferred from homology"/>
<evidence type="ECO:0000256" key="1">
    <source>
        <dbReference type="ARBA" id="ARBA00007637"/>
    </source>
</evidence>
<evidence type="ECO:0000259" key="2">
    <source>
        <dbReference type="Pfam" id="PF01370"/>
    </source>
</evidence>
<dbReference type="PANTHER" id="PTHR43000">
    <property type="entry name" value="DTDP-D-GLUCOSE 4,6-DEHYDRATASE-RELATED"/>
    <property type="match status" value="1"/>
</dbReference>
<dbReference type="AlphaFoldDB" id="A0AAW2Z5S4"/>
<feature type="domain" description="NAD-dependent epimerase/dehydratase" evidence="2">
    <location>
        <begin position="8"/>
        <end position="259"/>
    </location>
</feature>
<dbReference type="SUPFAM" id="SSF51735">
    <property type="entry name" value="NAD(P)-binding Rossmann-fold domains"/>
    <property type="match status" value="1"/>
</dbReference>
<dbReference type="Pfam" id="PF01370">
    <property type="entry name" value="Epimerase"/>
    <property type="match status" value="1"/>
</dbReference>
<accession>A0AAW2Z5S4</accession>
<dbReference type="Proteomes" id="UP001431209">
    <property type="component" value="Unassembled WGS sequence"/>
</dbReference>
<protein>
    <submittedName>
        <fullName evidence="3">3-beta-hydroxysteroid-4-alpha-carboxylate 3-dehydrogenase</fullName>
    </submittedName>
</protein>
<comment type="similarity">
    <text evidence="1">Belongs to the NAD(P)-dependent epimerase/dehydratase family.</text>
</comment>
<organism evidence="3 4">
    <name type="scientific">Acrasis kona</name>
    <dbReference type="NCBI Taxonomy" id="1008807"/>
    <lineage>
        <taxon>Eukaryota</taxon>
        <taxon>Discoba</taxon>
        <taxon>Heterolobosea</taxon>
        <taxon>Tetramitia</taxon>
        <taxon>Eutetramitia</taxon>
        <taxon>Acrasidae</taxon>
        <taxon>Acrasis</taxon>
    </lineage>
</organism>
<gene>
    <name evidence="3" type="ORF">AKO1_011606</name>
</gene>
<keyword evidence="4" id="KW-1185">Reference proteome</keyword>
<name>A0AAW2Z5S4_9EUKA</name>
<dbReference type="InterPro" id="IPR001509">
    <property type="entry name" value="Epimerase_deHydtase"/>
</dbReference>
<sequence>MDGEPIRIAVTGATGFLGKELVIRVAESGHPHPETHRVTTNVIITAIGRNKEIAQSLSKLYPDKIKVEILDLALDSNKQRLVEVIQGQHFVYHSAALCSSWQRYSNFYDANVKATQNIVDACLQNKSLHRLVHVSSPSIYTTGYERKNITEKSEIPSIPNQINDYSRTKLMAEVVVKKAFEEHKLPVVTVRPRAIYGRGDNALLPKMIEALRTRRLVNLESDPNKLQIYTDLTHVSDAVEAMICASISPDNTLGKFYNVTSGESIALYTLIRKISKQLMDVDLILTEKDRKLYKNAWEPRRMSFNKLYYIGLLLEWFYAIMGWYEQDCPMTRYSASVLGTSITCDISLAREELNYTPKMRIEDGIQDTLEFWRTQLKSSL</sequence>